<evidence type="ECO:0000313" key="1">
    <source>
        <dbReference type="EMBL" id="ATA93826.1"/>
    </source>
</evidence>
<dbReference type="AlphaFoldDB" id="A0AAC9Z404"/>
<evidence type="ECO:0000313" key="2">
    <source>
        <dbReference type="Proteomes" id="UP000243753"/>
    </source>
</evidence>
<organism evidence="1 2">
    <name type="scientific">Capnocytophaga canimorsus</name>
    <dbReference type="NCBI Taxonomy" id="28188"/>
    <lineage>
        <taxon>Bacteria</taxon>
        <taxon>Pseudomonadati</taxon>
        <taxon>Bacteroidota</taxon>
        <taxon>Flavobacteriia</taxon>
        <taxon>Flavobacteriales</taxon>
        <taxon>Flavobacteriaceae</taxon>
        <taxon>Capnocytophaga</taxon>
    </lineage>
</organism>
<reference evidence="2" key="1">
    <citation type="submission" date="2017-06" db="EMBL/GenBank/DDBJ databases">
        <title>Capnocytophaga spp. assemblies.</title>
        <authorList>
            <person name="Gulvik C.A."/>
        </authorList>
    </citation>
    <scope>NUCLEOTIDE SEQUENCE [LARGE SCALE GENOMIC DNA]</scope>
    <source>
        <strain evidence="2">H3936</strain>
    </source>
</reference>
<dbReference type="Proteomes" id="UP000243753">
    <property type="component" value="Chromosome"/>
</dbReference>
<protein>
    <submittedName>
        <fullName evidence="1">Uncharacterized protein</fullName>
    </submittedName>
</protein>
<dbReference type="RefSeq" id="WP_095918908.1">
    <property type="nucleotide sequence ID" value="NZ_CP022389.1"/>
</dbReference>
<sequence>MDLTRKELKKIFLEKEITQKYTIKLMESNIDFYLNKEHLSIQFDFRLQFDSLLTLQTFTISIKEFEEKFKPLVINELHHYYDDYILVNPRKVYKTEYSFSKDIQSKEELDEFLSNFYLCLNFYETEIFPKLTDIRFLADYVGSVPFEQRSEIVVGGSFPLQLFKKIAILKWGNHLRYEEYKDETQKLIELYAIKKPEKTEEVRLFQKGFEKLIYHLENEPNPFL</sequence>
<accession>A0AAC9Z404</accession>
<name>A0AAC9Z404_9FLAO</name>
<dbReference type="EMBL" id="CP022389">
    <property type="protein sequence ID" value="ATA93826.1"/>
    <property type="molecule type" value="Genomic_DNA"/>
</dbReference>
<proteinExistence type="predicted"/>
<gene>
    <name evidence="1" type="ORF">CGC54_05475</name>
</gene>